<feature type="domain" description="Cytochrome c assembly protein" evidence="7">
    <location>
        <begin position="823"/>
        <end position="1027"/>
    </location>
</feature>
<keyword evidence="5 6" id="KW-0472">Membrane</keyword>
<dbReference type="PANTHER" id="PTHR30071">
    <property type="entry name" value="HEME EXPORTER PROTEIN C"/>
    <property type="match status" value="1"/>
</dbReference>
<sequence>MDKFLSKTLFSTRLMAVLFVVFSVAMIVGTGIESKYSTDTARIWIYNAKWFEAIMVFFVINFSGNIVRYRLYKREKWATLLIHLSFIFIIVGAFITRYISYEGMMPIDEGATEKVFYSEKTYLTVWVDGEINGEPKRRVLQEAILVTPEAIKSSLPWNKDFNGVPFSVSYEGLIDGAKEGLVEDANGKRYLKVVEAGGGSRHDHYLEEGKVSSIHNVLFALNEPTQGAINITINDSISTIESPFEGNFMRMADQLQGPLVKDSVQPLMFRSLYNAANMQFVFPDRLVQGRYDIVEIPKEEKTDNDQDALILNVSANGDSQQVKVMGSKGNSNPPKTMTIGGFDFHIMYGSRIEELPFSITLNDFIAEKYPGTERNPTPSYSAFKSKITVNDERPFDYDIYMNHVLDHKGFRFFQASFLPDEKTTILSVNHDFWGTWITYIGYFLLYAALMAIMFFGKTRFKDLSKMLKKVKEKKKGVVSIALLLIGFHGFSQDGHQHTEDDGHDHSTHTVVKAPSEAEIDSVLLKNPVSKEHAAKFGKLVIQDLGGRMKPANTFASELLRKVSKRDNYKGLNADQVLLSMTENTFAWYNAPLIYLKWQNDSIRKLIGAEGKGSRLSLTQFFTEKGEYKLAPYLQAAYQAKVPNSYQKDIIDTDRRVNLLYSALDGSILRVFPVPGDENNTWVSYPELDPSNIKGTDSLYVKNILPLYATALRNARKTGDYKQTDELLESVKAFQKKYGSEVLPSEQQIETEVLYNKLNIFNKLYRYYGMFGLLLFVFLIMQIFKDRKWLRIAINSGKAIIIALFLAHTAGLLARWYISGHAPWSNGYEAIIYVAWATMGFGLAFIKKSNLTLAGSAFVTSILLWVAHQSWTDPEIANLQAVLDSYWLMIHVAVIVASYGPFTLGAILGITCLLLILLTNKENKKRMKLNIEELSIINELSLTVGLVMLTIGNFLGGQWANESWGRYWGWDPKETWALISIFVYAFVIHMRLVPGLRGRFAFNMGAIIAFMSIIFTYFGVNFILSGLHSYASGDAIIGIPFFVWYTVIFAAIGAAVYPKYRKYYRK</sequence>
<evidence type="ECO:0000313" key="9">
    <source>
        <dbReference type="EMBL" id="MFD0861809.1"/>
    </source>
</evidence>
<name>A0ABW3CVL8_9FLAO</name>
<feature type="transmembrane region" description="Helical" evidence="6">
    <location>
        <begin position="764"/>
        <end position="783"/>
    </location>
</feature>
<feature type="transmembrane region" description="Helical" evidence="6">
    <location>
        <begin position="829"/>
        <end position="845"/>
    </location>
</feature>
<feature type="transmembrane region" description="Helical" evidence="6">
    <location>
        <begin position="974"/>
        <end position="992"/>
    </location>
</feature>
<evidence type="ECO:0000256" key="6">
    <source>
        <dbReference type="SAM" id="Phobius"/>
    </source>
</evidence>
<keyword evidence="4 6" id="KW-1133">Transmembrane helix</keyword>
<evidence type="ECO:0000259" key="7">
    <source>
        <dbReference type="Pfam" id="PF01578"/>
    </source>
</evidence>
<feature type="transmembrane region" description="Helical" evidence="6">
    <location>
        <begin position="12"/>
        <end position="32"/>
    </location>
</feature>
<evidence type="ECO:0000256" key="5">
    <source>
        <dbReference type="ARBA" id="ARBA00023136"/>
    </source>
</evidence>
<evidence type="ECO:0000313" key="10">
    <source>
        <dbReference type="Proteomes" id="UP001596978"/>
    </source>
</evidence>
<organism evidence="9 10">
    <name type="scientific">Sungkyunkwania multivorans</name>
    <dbReference type="NCBI Taxonomy" id="1173618"/>
    <lineage>
        <taxon>Bacteria</taxon>
        <taxon>Pseudomonadati</taxon>
        <taxon>Bacteroidota</taxon>
        <taxon>Flavobacteriia</taxon>
        <taxon>Flavobacteriales</taxon>
        <taxon>Flavobacteriaceae</taxon>
        <taxon>Sungkyunkwania</taxon>
    </lineage>
</organism>
<dbReference type="Proteomes" id="UP001596978">
    <property type="component" value="Unassembled WGS sequence"/>
</dbReference>
<feature type="domain" description="ResB-like" evidence="8">
    <location>
        <begin position="348"/>
        <end position="418"/>
    </location>
</feature>
<evidence type="ECO:0000256" key="1">
    <source>
        <dbReference type="ARBA" id="ARBA00004141"/>
    </source>
</evidence>
<evidence type="ECO:0000256" key="3">
    <source>
        <dbReference type="ARBA" id="ARBA00022748"/>
    </source>
</evidence>
<feature type="transmembrane region" description="Helical" evidence="6">
    <location>
        <begin position="935"/>
        <end position="954"/>
    </location>
</feature>
<keyword evidence="10" id="KW-1185">Reference proteome</keyword>
<proteinExistence type="predicted"/>
<feature type="transmembrane region" description="Helical" evidence="6">
    <location>
        <begin position="79"/>
        <end position="99"/>
    </location>
</feature>
<feature type="transmembrane region" description="Helical" evidence="6">
    <location>
        <begin position="999"/>
        <end position="1023"/>
    </location>
</feature>
<comment type="caution">
    <text evidence="9">The sequence shown here is derived from an EMBL/GenBank/DDBJ whole genome shotgun (WGS) entry which is preliminary data.</text>
</comment>
<dbReference type="InterPro" id="IPR007816">
    <property type="entry name" value="ResB-like_domain"/>
</dbReference>
<feature type="transmembrane region" description="Helical" evidence="6">
    <location>
        <begin position="476"/>
        <end position="491"/>
    </location>
</feature>
<dbReference type="RefSeq" id="WP_386407072.1">
    <property type="nucleotide sequence ID" value="NZ_JBHTJH010000004.1"/>
</dbReference>
<feature type="transmembrane region" description="Helical" evidence="6">
    <location>
        <begin position="795"/>
        <end position="817"/>
    </location>
</feature>
<evidence type="ECO:0000259" key="8">
    <source>
        <dbReference type="Pfam" id="PF05140"/>
    </source>
</evidence>
<dbReference type="Pfam" id="PF01578">
    <property type="entry name" value="Cytochrom_C_asm"/>
    <property type="match status" value="1"/>
</dbReference>
<feature type="transmembrane region" description="Helical" evidence="6">
    <location>
        <begin position="1035"/>
        <end position="1056"/>
    </location>
</feature>
<evidence type="ECO:0000256" key="2">
    <source>
        <dbReference type="ARBA" id="ARBA00022692"/>
    </source>
</evidence>
<keyword evidence="2 6" id="KW-0812">Transmembrane</keyword>
<gene>
    <name evidence="9" type="primary">ccsA</name>
    <name evidence="9" type="ORF">ACFQ1M_06290</name>
</gene>
<keyword evidence="3" id="KW-0201">Cytochrome c-type biogenesis</keyword>
<reference evidence="10" key="1">
    <citation type="journal article" date="2019" name="Int. J. Syst. Evol. Microbiol.">
        <title>The Global Catalogue of Microorganisms (GCM) 10K type strain sequencing project: providing services to taxonomists for standard genome sequencing and annotation.</title>
        <authorList>
            <consortium name="The Broad Institute Genomics Platform"/>
            <consortium name="The Broad Institute Genome Sequencing Center for Infectious Disease"/>
            <person name="Wu L."/>
            <person name="Ma J."/>
        </authorList>
    </citation>
    <scope>NUCLEOTIDE SEQUENCE [LARGE SCALE GENOMIC DNA]</scope>
    <source>
        <strain evidence="10">CCUG 62952</strain>
    </source>
</reference>
<protein>
    <submittedName>
        <fullName evidence="9">Cytochrome c biogenesis protein CcsA</fullName>
    </submittedName>
</protein>
<feature type="transmembrane region" description="Helical" evidence="6">
    <location>
        <begin position="887"/>
        <end position="915"/>
    </location>
</feature>
<dbReference type="PANTHER" id="PTHR30071:SF1">
    <property type="entry name" value="CYTOCHROME B_B6 PROTEIN-RELATED"/>
    <property type="match status" value="1"/>
</dbReference>
<dbReference type="Pfam" id="PF05140">
    <property type="entry name" value="ResB"/>
    <property type="match status" value="1"/>
</dbReference>
<dbReference type="EMBL" id="JBHTJH010000004">
    <property type="protein sequence ID" value="MFD0861809.1"/>
    <property type="molecule type" value="Genomic_DNA"/>
</dbReference>
<accession>A0ABW3CVL8</accession>
<comment type="subcellular location">
    <subcellularLocation>
        <location evidence="1">Membrane</location>
        <topology evidence="1">Multi-pass membrane protein</topology>
    </subcellularLocation>
</comment>
<dbReference type="InterPro" id="IPR002541">
    <property type="entry name" value="Cyt_c_assembly"/>
</dbReference>
<feature type="transmembrane region" description="Helical" evidence="6">
    <location>
        <begin position="44"/>
        <end position="67"/>
    </location>
</feature>
<dbReference type="InterPro" id="IPR045062">
    <property type="entry name" value="Cyt_c_biogenesis_CcsA/CcmC"/>
</dbReference>
<feature type="transmembrane region" description="Helical" evidence="6">
    <location>
        <begin position="850"/>
        <end position="867"/>
    </location>
</feature>
<evidence type="ECO:0000256" key="4">
    <source>
        <dbReference type="ARBA" id="ARBA00022989"/>
    </source>
</evidence>
<feature type="transmembrane region" description="Helical" evidence="6">
    <location>
        <begin position="433"/>
        <end position="455"/>
    </location>
</feature>